<dbReference type="STRING" id="1806994.A0A507C7J6"/>
<dbReference type="PANTHER" id="PTHR15615">
    <property type="match status" value="1"/>
</dbReference>
<dbReference type="EMBL" id="QEAO01000008">
    <property type="protein sequence ID" value="TPX35471.1"/>
    <property type="molecule type" value="Genomic_DNA"/>
</dbReference>
<dbReference type="InterPro" id="IPR036915">
    <property type="entry name" value="Cyclin-like_sf"/>
</dbReference>
<dbReference type="PANTHER" id="PTHR15615:SF27">
    <property type="entry name" value="PHO85 CYCLIN CLG1"/>
    <property type="match status" value="1"/>
</dbReference>
<dbReference type="AlphaFoldDB" id="A0A507C7J6"/>
<dbReference type="GO" id="GO:0016538">
    <property type="term" value="F:cyclin-dependent protein serine/threonine kinase regulator activity"/>
    <property type="evidence" value="ECO:0007669"/>
    <property type="project" value="TreeGrafter"/>
</dbReference>
<dbReference type="GO" id="GO:0019901">
    <property type="term" value="F:protein kinase binding"/>
    <property type="evidence" value="ECO:0007669"/>
    <property type="project" value="InterPro"/>
</dbReference>
<accession>A0A507C7J6</accession>
<dbReference type="SUPFAM" id="SSF47954">
    <property type="entry name" value="Cyclin-like"/>
    <property type="match status" value="1"/>
</dbReference>
<dbReference type="Gene3D" id="1.10.472.10">
    <property type="entry name" value="Cyclin-like"/>
    <property type="match status" value="1"/>
</dbReference>
<dbReference type="GO" id="GO:0000307">
    <property type="term" value="C:cyclin-dependent protein kinase holoenzyme complex"/>
    <property type="evidence" value="ECO:0007669"/>
    <property type="project" value="TreeGrafter"/>
</dbReference>
<evidence type="ECO:0008006" key="3">
    <source>
        <dbReference type="Google" id="ProtNLM"/>
    </source>
</evidence>
<protein>
    <recommendedName>
        <fullName evidence="3">Cyclin N-terminal domain-containing protein</fullName>
    </recommendedName>
</protein>
<dbReference type="OrthoDB" id="286814at2759"/>
<dbReference type="CDD" id="cd20557">
    <property type="entry name" value="CYCLIN_ScPCL1-like"/>
    <property type="match status" value="1"/>
</dbReference>
<dbReference type="RefSeq" id="XP_031025944.1">
    <property type="nucleotide sequence ID" value="XM_031167985.1"/>
</dbReference>
<evidence type="ECO:0000313" key="2">
    <source>
        <dbReference type="Proteomes" id="UP000319731"/>
    </source>
</evidence>
<organism evidence="1 2">
    <name type="scientific">Synchytrium microbalum</name>
    <dbReference type="NCBI Taxonomy" id="1806994"/>
    <lineage>
        <taxon>Eukaryota</taxon>
        <taxon>Fungi</taxon>
        <taxon>Fungi incertae sedis</taxon>
        <taxon>Chytridiomycota</taxon>
        <taxon>Chytridiomycota incertae sedis</taxon>
        <taxon>Chytridiomycetes</taxon>
        <taxon>Synchytriales</taxon>
        <taxon>Synchytriaceae</taxon>
        <taxon>Synchytrium</taxon>
    </lineage>
</organism>
<name>A0A507C7J6_9FUNG</name>
<dbReference type="Proteomes" id="UP000319731">
    <property type="component" value="Unassembled WGS sequence"/>
</dbReference>
<dbReference type="GeneID" id="42003282"/>
<dbReference type="InterPro" id="IPR013922">
    <property type="entry name" value="Cyclin_PHO80-like"/>
</dbReference>
<reference evidence="1 2" key="1">
    <citation type="journal article" date="2019" name="Sci. Rep.">
        <title>Comparative genomics of chytrid fungi reveal insights into the obligate biotrophic and pathogenic lifestyle of Synchytrium endobioticum.</title>
        <authorList>
            <person name="van de Vossenberg B.T.L.H."/>
            <person name="Warris S."/>
            <person name="Nguyen H.D.T."/>
            <person name="van Gent-Pelzer M.P.E."/>
            <person name="Joly D.L."/>
            <person name="van de Geest H.C."/>
            <person name="Bonants P.J.M."/>
            <person name="Smith D.S."/>
            <person name="Levesque C.A."/>
            <person name="van der Lee T.A.J."/>
        </authorList>
    </citation>
    <scope>NUCLEOTIDE SEQUENCE [LARGE SCALE GENOMIC DNA]</scope>
    <source>
        <strain evidence="1 2">JEL517</strain>
    </source>
</reference>
<comment type="caution">
    <text evidence="1">The sequence shown here is derived from an EMBL/GenBank/DDBJ whole genome shotgun (WGS) entry which is preliminary data.</text>
</comment>
<sequence>MLQWHAIDCTKVTAQDENAFPQYGLNAFDVFSSFHRLCKRIHFNINPSTTVILHALEYIKRIRRMAQPKSHTDIKLPPGTESTVFLTALMLANKYADDDRYTVKAWSQASGFAISEINKMERECLIALDYRLVVSPQDLYAWNLTLRKWLEANHPDQAKALTQIYMPTTVFINESVKRRSTSISATVNTTLVRVTAPKQQQQQTAAVVEASTTRPIGLQSPPLGRIDNWARSKPIAIPVGSKHHQSKWWVDDRCQSI</sequence>
<dbReference type="GO" id="GO:0005634">
    <property type="term" value="C:nucleus"/>
    <property type="evidence" value="ECO:0007669"/>
    <property type="project" value="TreeGrafter"/>
</dbReference>
<keyword evidence="2" id="KW-1185">Reference proteome</keyword>
<dbReference type="Pfam" id="PF08613">
    <property type="entry name" value="Cyclin"/>
    <property type="match status" value="1"/>
</dbReference>
<proteinExistence type="predicted"/>
<evidence type="ECO:0000313" key="1">
    <source>
        <dbReference type="EMBL" id="TPX35471.1"/>
    </source>
</evidence>
<gene>
    <name evidence="1" type="ORF">SmJEL517_g02057</name>
</gene>